<dbReference type="InterPro" id="IPR024227">
    <property type="entry name" value="DUF3795"/>
</dbReference>
<keyword evidence="2" id="KW-1185">Reference proteome</keyword>
<sequence>MDKIISCCGVICSECPYYPTDCKGCPTIKGQVFWLEYTGENICGIYDCCVNSKKLEHCGKCEKLPCDRFNGSDPTKTPAENENDLINQLHQLHSMK</sequence>
<name>A0ABT1RIW8_9FIRM</name>
<organism evidence="1 2">
    <name type="scientific">Anaerovorax odorimutans</name>
    <dbReference type="NCBI Taxonomy" id="109327"/>
    <lineage>
        <taxon>Bacteria</taxon>
        <taxon>Bacillati</taxon>
        <taxon>Bacillota</taxon>
        <taxon>Clostridia</taxon>
        <taxon>Peptostreptococcales</taxon>
        <taxon>Anaerovoracaceae</taxon>
        <taxon>Anaerovorax</taxon>
    </lineage>
</organism>
<proteinExistence type="predicted"/>
<protein>
    <submittedName>
        <fullName evidence="1">DUF3795 domain-containing protein</fullName>
    </submittedName>
</protein>
<gene>
    <name evidence="1" type="ORF">NE619_00030</name>
</gene>
<reference evidence="1 2" key="1">
    <citation type="submission" date="2022-06" db="EMBL/GenBank/DDBJ databases">
        <title>Isolation of gut microbiota from human fecal samples.</title>
        <authorList>
            <person name="Pamer E.G."/>
            <person name="Barat B."/>
            <person name="Waligurski E."/>
            <person name="Medina S."/>
            <person name="Paddock L."/>
            <person name="Mostad J."/>
        </authorList>
    </citation>
    <scope>NUCLEOTIDE SEQUENCE [LARGE SCALE GENOMIC DNA]</scope>
    <source>
        <strain evidence="1 2">SL.3.17</strain>
    </source>
</reference>
<dbReference type="EMBL" id="JANFXK010000001">
    <property type="protein sequence ID" value="MCQ4635120.1"/>
    <property type="molecule type" value="Genomic_DNA"/>
</dbReference>
<evidence type="ECO:0000313" key="2">
    <source>
        <dbReference type="Proteomes" id="UP001524502"/>
    </source>
</evidence>
<dbReference type="RefSeq" id="WP_256130325.1">
    <property type="nucleotide sequence ID" value="NZ_JANFXK010000001.1"/>
</dbReference>
<evidence type="ECO:0000313" key="1">
    <source>
        <dbReference type="EMBL" id="MCQ4635120.1"/>
    </source>
</evidence>
<accession>A0ABT1RIW8</accession>
<comment type="caution">
    <text evidence="1">The sequence shown here is derived from an EMBL/GenBank/DDBJ whole genome shotgun (WGS) entry which is preliminary data.</text>
</comment>
<dbReference type="Pfam" id="PF12675">
    <property type="entry name" value="DUF3795"/>
    <property type="match status" value="1"/>
</dbReference>
<dbReference type="Proteomes" id="UP001524502">
    <property type="component" value="Unassembled WGS sequence"/>
</dbReference>